<comment type="caution">
    <text evidence="1">The sequence shown here is derived from an EMBL/GenBank/DDBJ whole genome shotgun (WGS) entry which is preliminary data.</text>
</comment>
<dbReference type="RefSeq" id="WP_221133351.1">
    <property type="nucleotide sequence ID" value="NZ_JABDYC010000001.1"/>
</dbReference>
<accession>A0A9Q3M7Q1</accession>
<name>A0A9Q3M7Q1_9HYPH</name>
<proteinExistence type="predicted"/>
<protein>
    <submittedName>
        <fullName evidence="1">Uncharacterized protein</fullName>
    </submittedName>
</protein>
<sequence>MTRLARVDMYAVAPLLPGDKVAGRVASRGEHFEWSPPSTTVHSADPIPHRAPTALERIMPEFVDLTGVRSGRLTVVGMAVDVCANGTRWVVRCVCGSYELRRTRYLKACAAGEKTGNDEPMCGSCAYTKKLRQGFHNRKKAAAAAEAIQNSIR</sequence>
<evidence type="ECO:0000313" key="2">
    <source>
        <dbReference type="Proteomes" id="UP000749740"/>
    </source>
</evidence>
<dbReference type="Proteomes" id="UP000749740">
    <property type="component" value="Unassembled WGS sequence"/>
</dbReference>
<dbReference type="AlphaFoldDB" id="A0A9Q3M7Q1"/>
<gene>
    <name evidence="1" type="ORF">HJB63_01180</name>
</gene>
<reference evidence="1" key="1">
    <citation type="submission" date="2020-04" db="EMBL/GenBank/DDBJ databases">
        <title>Global-level population genomics: horizontal gene transfer, symbiosis and evolution in Rhizobia.</title>
        <authorList>
            <person name="Gai Y."/>
        </authorList>
    </citation>
    <scope>NUCLEOTIDE SEQUENCE</scope>
    <source>
        <strain evidence="1">BLR57</strain>
    </source>
</reference>
<dbReference type="EMBL" id="JABDYC010000001">
    <property type="protein sequence ID" value="MBX5021206.1"/>
    <property type="molecule type" value="Genomic_DNA"/>
</dbReference>
<organism evidence="1 2">
    <name type="scientific">Rhizobium lentis</name>
    <dbReference type="NCBI Taxonomy" id="1138194"/>
    <lineage>
        <taxon>Bacteria</taxon>
        <taxon>Pseudomonadati</taxon>
        <taxon>Pseudomonadota</taxon>
        <taxon>Alphaproteobacteria</taxon>
        <taxon>Hyphomicrobiales</taxon>
        <taxon>Rhizobiaceae</taxon>
        <taxon>Rhizobium/Agrobacterium group</taxon>
        <taxon>Rhizobium</taxon>
    </lineage>
</organism>
<evidence type="ECO:0000313" key="1">
    <source>
        <dbReference type="EMBL" id="MBX5021206.1"/>
    </source>
</evidence>